<dbReference type="InterPro" id="IPR015424">
    <property type="entry name" value="PyrdxlP-dep_Trfase"/>
</dbReference>
<dbReference type="PROSITE" id="PS00105">
    <property type="entry name" value="AA_TRANSFER_CLASS_1"/>
    <property type="match status" value="1"/>
</dbReference>
<dbReference type="AlphaFoldDB" id="A0A5D0CQK8"/>
<evidence type="ECO:0000256" key="1">
    <source>
        <dbReference type="ARBA" id="ARBA00001933"/>
    </source>
</evidence>
<dbReference type="OrthoDB" id="9813612at2"/>
<keyword evidence="9" id="KW-1185">Reference proteome</keyword>
<dbReference type="PANTHER" id="PTHR46383:SF3">
    <property type="entry name" value="ASPARTATE AMINOTRANSFERASE-RELATED"/>
    <property type="match status" value="1"/>
</dbReference>
<proteinExistence type="inferred from homology"/>
<dbReference type="PANTHER" id="PTHR46383">
    <property type="entry name" value="ASPARTATE AMINOTRANSFERASE"/>
    <property type="match status" value="1"/>
</dbReference>
<reference evidence="8 9" key="1">
    <citation type="submission" date="2019-08" db="EMBL/GenBank/DDBJ databases">
        <title>Genome sequencing of Paenibacillus faecis DSM 23593(T).</title>
        <authorList>
            <person name="Kook J.-K."/>
            <person name="Park S.-N."/>
            <person name="Lim Y.K."/>
        </authorList>
    </citation>
    <scope>NUCLEOTIDE SEQUENCE [LARGE SCALE GENOMIC DNA]</scope>
    <source>
        <strain evidence="8 9">DSM 23593</strain>
    </source>
</reference>
<keyword evidence="5" id="KW-0663">Pyridoxal phosphate</keyword>
<comment type="similarity">
    <text evidence="2 6">Belongs to the class-I pyridoxal-phosphate-dependent aminotransferase family.</text>
</comment>
<evidence type="ECO:0000256" key="2">
    <source>
        <dbReference type="ARBA" id="ARBA00007441"/>
    </source>
</evidence>
<evidence type="ECO:0000256" key="3">
    <source>
        <dbReference type="ARBA" id="ARBA00022576"/>
    </source>
</evidence>
<dbReference type="Proteomes" id="UP000325218">
    <property type="component" value="Unassembled WGS sequence"/>
</dbReference>
<evidence type="ECO:0000256" key="6">
    <source>
        <dbReference type="RuleBase" id="RU000481"/>
    </source>
</evidence>
<dbReference type="FunFam" id="3.40.640.10:FF:000033">
    <property type="entry name" value="Aspartate aminotransferase"/>
    <property type="match status" value="1"/>
</dbReference>
<comment type="caution">
    <text evidence="8">The sequence shown here is derived from an EMBL/GenBank/DDBJ whole genome shotgun (WGS) entry which is preliminary data.</text>
</comment>
<gene>
    <name evidence="8" type="ORF">FRY98_15035</name>
</gene>
<dbReference type="GO" id="GO:0030170">
    <property type="term" value="F:pyridoxal phosphate binding"/>
    <property type="evidence" value="ECO:0007669"/>
    <property type="project" value="InterPro"/>
</dbReference>
<comment type="cofactor">
    <cofactor evidence="1 6">
        <name>pyridoxal 5'-phosphate</name>
        <dbReference type="ChEBI" id="CHEBI:597326"/>
    </cofactor>
</comment>
<evidence type="ECO:0000256" key="5">
    <source>
        <dbReference type="ARBA" id="ARBA00022898"/>
    </source>
</evidence>
<dbReference type="RefSeq" id="WP_148453334.1">
    <property type="nucleotide sequence ID" value="NZ_VSDO01000003.1"/>
</dbReference>
<dbReference type="InterPro" id="IPR004839">
    <property type="entry name" value="Aminotransferase_I/II_large"/>
</dbReference>
<dbReference type="InterPro" id="IPR050596">
    <property type="entry name" value="AspAT/PAT-like"/>
</dbReference>
<evidence type="ECO:0000259" key="7">
    <source>
        <dbReference type="Pfam" id="PF00155"/>
    </source>
</evidence>
<dbReference type="InterPro" id="IPR015422">
    <property type="entry name" value="PyrdxlP-dep_Trfase_small"/>
</dbReference>
<dbReference type="GO" id="GO:0006520">
    <property type="term" value="P:amino acid metabolic process"/>
    <property type="evidence" value="ECO:0007669"/>
    <property type="project" value="InterPro"/>
</dbReference>
<dbReference type="Gene3D" id="3.40.640.10">
    <property type="entry name" value="Type I PLP-dependent aspartate aminotransferase-like (Major domain)"/>
    <property type="match status" value="1"/>
</dbReference>
<dbReference type="EC" id="2.6.1.-" evidence="6"/>
<dbReference type="SUPFAM" id="SSF53383">
    <property type="entry name" value="PLP-dependent transferases"/>
    <property type="match status" value="1"/>
</dbReference>
<protein>
    <recommendedName>
        <fullName evidence="6">Aminotransferase</fullName>
        <ecNumber evidence="6">2.6.1.-</ecNumber>
    </recommendedName>
</protein>
<evidence type="ECO:0000313" key="9">
    <source>
        <dbReference type="Proteomes" id="UP000325218"/>
    </source>
</evidence>
<dbReference type="EMBL" id="VSDO01000003">
    <property type="protein sequence ID" value="TYA12048.1"/>
    <property type="molecule type" value="Genomic_DNA"/>
</dbReference>
<keyword evidence="4 6" id="KW-0808">Transferase</keyword>
<accession>A0A5D0CQK8</accession>
<dbReference type="CDD" id="cd00609">
    <property type="entry name" value="AAT_like"/>
    <property type="match status" value="1"/>
</dbReference>
<name>A0A5D0CQK8_9BACL</name>
<dbReference type="InterPro" id="IPR004838">
    <property type="entry name" value="NHTrfase_class1_PyrdxlP-BS"/>
</dbReference>
<dbReference type="Gene3D" id="3.90.1150.10">
    <property type="entry name" value="Aspartate Aminotransferase, domain 1"/>
    <property type="match status" value="1"/>
</dbReference>
<evidence type="ECO:0000256" key="4">
    <source>
        <dbReference type="ARBA" id="ARBA00022679"/>
    </source>
</evidence>
<evidence type="ECO:0000313" key="8">
    <source>
        <dbReference type="EMBL" id="TYA12048.1"/>
    </source>
</evidence>
<dbReference type="Pfam" id="PF00155">
    <property type="entry name" value="Aminotran_1_2"/>
    <property type="match status" value="1"/>
</dbReference>
<sequence>MTTTGNWIAPRVREIQPSGIRKFFDQTQGCADVIRLGVGEPDFSVPEPVRAACIRALQDGPTGYTPNAGLPELREAISEYMQGSFQLTYDPAREVLVTVGTSEAVDLALRTCIVPGDEVLIPAPGYVAYAPIAHLCGGKVVEVETNAAHKFKLTAEALARRITDRSKVLIVNYPGNPTGAVMTKEDWLPVAALAVKHNLIVISDEVYAELTYGKRHVSIASLPGMRERTLVIGGFSKAFAMTGWRVGYAACGNHDLLSAMLKIHQYTAMSAPTPGQIAALASLQHGLEAKEAMKEIFDQRRRMFVSGLREVGLSCHEPEGAFYAFPSVASTGQDCEAFAERLLREAGVAAVPGRVFGKGGEGHIRFSYAASTENLERALERIGRFLERMRVGVEAI</sequence>
<dbReference type="GO" id="GO:0008483">
    <property type="term" value="F:transaminase activity"/>
    <property type="evidence" value="ECO:0007669"/>
    <property type="project" value="UniProtKB-KW"/>
</dbReference>
<dbReference type="InterPro" id="IPR015421">
    <property type="entry name" value="PyrdxlP-dep_Trfase_major"/>
</dbReference>
<organism evidence="8 9">
    <name type="scientific">Paenibacillus faecis</name>
    <dbReference type="NCBI Taxonomy" id="862114"/>
    <lineage>
        <taxon>Bacteria</taxon>
        <taxon>Bacillati</taxon>
        <taxon>Bacillota</taxon>
        <taxon>Bacilli</taxon>
        <taxon>Bacillales</taxon>
        <taxon>Paenibacillaceae</taxon>
        <taxon>Paenibacillus</taxon>
    </lineage>
</organism>
<feature type="domain" description="Aminotransferase class I/classII large" evidence="7">
    <location>
        <begin position="32"/>
        <end position="382"/>
    </location>
</feature>
<keyword evidence="3 6" id="KW-0032">Aminotransferase</keyword>